<feature type="compositionally biased region" description="Low complexity" evidence="1">
    <location>
        <begin position="53"/>
        <end position="63"/>
    </location>
</feature>
<evidence type="ECO:0000256" key="1">
    <source>
        <dbReference type="SAM" id="MobiDB-lite"/>
    </source>
</evidence>
<evidence type="ECO:0000313" key="2">
    <source>
        <dbReference type="EMBL" id="RKO88250.1"/>
    </source>
</evidence>
<evidence type="ECO:0000313" key="3">
    <source>
        <dbReference type="Proteomes" id="UP000269721"/>
    </source>
</evidence>
<organism evidence="2 3">
    <name type="scientific">Blyttiomyces helicus</name>
    <dbReference type="NCBI Taxonomy" id="388810"/>
    <lineage>
        <taxon>Eukaryota</taxon>
        <taxon>Fungi</taxon>
        <taxon>Fungi incertae sedis</taxon>
        <taxon>Chytridiomycota</taxon>
        <taxon>Chytridiomycota incertae sedis</taxon>
        <taxon>Chytridiomycetes</taxon>
        <taxon>Chytridiomycetes incertae sedis</taxon>
        <taxon>Blyttiomyces</taxon>
    </lineage>
</organism>
<feature type="region of interest" description="Disordered" evidence="1">
    <location>
        <begin position="50"/>
        <end position="88"/>
    </location>
</feature>
<protein>
    <submittedName>
        <fullName evidence="2">Uncharacterized protein</fullName>
    </submittedName>
</protein>
<dbReference type="AlphaFoldDB" id="A0A4P9WBF8"/>
<sequence>MFCTGQGGEVVAAVWVTDGLLVQEAACANCPVYGASSIENVTDSKPMAHRAPKTCAATPPCKKAPAKKAPHSNPPAKHTVPSTPSRKKALFKKAPVKTNPADITVKGKACKNLAWTDDMIIKQCPGKRSMKSVLETWKELVEDDDDPGTRWFETKHLVNERATIRKDSKVYIQNGGTTKSGMAAIPEPKYFNLYMGTSLANMEFFGGEGEGVAIINLACSATGFLTDAMVMQFLDPSTTKISSISRGAVAQDEPVFGADKESEVEEEDCENYTAEDDDEDEIFDYEIKGDYEPCGTTDHPPLLELQPTTETTLDDILRVCYFWRGPLLEQGSYEEQDKTIAVAKRKAKEQPTPVEDAYTLDRRLKKMKPTDLDTGAIKADQQSAWYKRIQPAGIDSTNRAIPMGGASEQPWYIKLLPPALLCLNSSPALSPL</sequence>
<name>A0A4P9WBF8_9FUNG</name>
<keyword evidence="3" id="KW-1185">Reference proteome</keyword>
<accession>A0A4P9WBF8</accession>
<reference evidence="3" key="1">
    <citation type="journal article" date="2018" name="Nat. Microbiol.">
        <title>Leveraging single-cell genomics to expand the fungal tree of life.</title>
        <authorList>
            <person name="Ahrendt S.R."/>
            <person name="Quandt C.A."/>
            <person name="Ciobanu D."/>
            <person name="Clum A."/>
            <person name="Salamov A."/>
            <person name="Andreopoulos B."/>
            <person name="Cheng J.F."/>
            <person name="Woyke T."/>
            <person name="Pelin A."/>
            <person name="Henrissat B."/>
            <person name="Reynolds N.K."/>
            <person name="Benny G.L."/>
            <person name="Smith M.E."/>
            <person name="James T.Y."/>
            <person name="Grigoriev I.V."/>
        </authorList>
    </citation>
    <scope>NUCLEOTIDE SEQUENCE [LARGE SCALE GENOMIC DNA]</scope>
</reference>
<dbReference type="Proteomes" id="UP000269721">
    <property type="component" value="Unassembled WGS sequence"/>
</dbReference>
<gene>
    <name evidence="2" type="ORF">BDK51DRAFT_39300</name>
</gene>
<dbReference type="EMBL" id="KZ996839">
    <property type="protein sequence ID" value="RKO88250.1"/>
    <property type="molecule type" value="Genomic_DNA"/>
</dbReference>
<proteinExistence type="predicted"/>